<comment type="caution">
    <text evidence="7">The sequence shown here is derived from an EMBL/GenBank/DDBJ whole genome shotgun (WGS) entry which is preliminary data.</text>
</comment>
<evidence type="ECO:0000259" key="6">
    <source>
        <dbReference type="PROSITE" id="PS51078"/>
    </source>
</evidence>
<organism evidence="7 8">
    <name type="scientific">Roseibium aquae</name>
    <dbReference type="NCBI Taxonomy" id="1323746"/>
    <lineage>
        <taxon>Bacteria</taxon>
        <taxon>Pseudomonadati</taxon>
        <taxon>Pseudomonadota</taxon>
        <taxon>Alphaproteobacteria</taxon>
        <taxon>Hyphomicrobiales</taxon>
        <taxon>Stappiaceae</taxon>
        <taxon>Roseibium</taxon>
    </lineage>
</organism>
<feature type="domain" description="IclR-ED" evidence="6">
    <location>
        <begin position="74"/>
        <end position="240"/>
    </location>
</feature>
<evidence type="ECO:0000256" key="4">
    <source>
        <dbReference type="SAM" id="MobiDB-lite"/>
    </source>
</evidence>
<dbReference type="Pfam" id="PF09339">
    <property type="entry name" value="HTH_IclR"/>
    <property type="match status" value="1"/>
</dbReference>
<proteinExistence type="predicted"/>
<keyword evidence="3" id="KW-0804">Transcription</keyword>
<dbReference type="AlphaFoldDB" id="A0A916T921"/>
<feature type="domain" description="HTH iclR-type" evidence="5">
    <location>
        <begin position="19"/>
        <end position="80"/>
    </location>
</feature>
<keyword evidence="2" id="KW-0238">DNA-binding</keyword>
<protein>
    <recommendedName>
        <fullName evidence="9">IclR family transcriptional regulator</fullName>
    </recommendedName>
</protein>
<sequence length="262" mass="26775">MAQKQTESKARAGMKTGTLQTLQRGLDALDLIADHPHGLSVARLAELLGVDRAIAYRIAATLEAGGFVSRAAGGTLHLGGAVLALAARIEPHLRAHAEPALKQLAADTLATAFMSVARGREAEAVLVCEPDAGLIRVGYRTGSRHPLDLGAAGLAILAGRPEKPEDTHAVCKARADGYSVTKGQLQKGAIGIAAPLRFSQSSHAGLEACIGVVALDDLAVDTAAPLVIACAAGISSRLAGSGNAARPHSPNASAMTVLKEQD</sequence>
<keyword evidence="8" id="KW-1185">Reference proteome</keyword>
<dbReference type="GO" id="GO:0003700">
    <property type="term" value="F:DNA-binding transcription factor activity"/>
    <property type="evidence" value="ECO:0007669"/>
    <property type="project" value="TreeGrafter"/>
</dbReference>
<evidence type="ECO:0000313" key="8">
    <source>
        <dbReference type="Proteomes" id="UP000605148"/>
    </source>
</evidence>
<dbReference type="InterPro" id="IPR036388">
    <property type="entry name" value="WH-like_DNA-bd_sf"/>
</dbReference>
<reference evidence="7" key="2">
    <citation type="submission" date="2020-09" db="EMBL/GenBank/DDBJ databases">
        <authorList>
            <person name="Sun Q."/>
            <person name="Zhou Y."/>
        </authorList>
    </citation>
    <scope>NUCLEOTIDE SEQUENCE</scope>
    <source>
        <strain evidence="7">CGMCC 1.12426</strain>
    </source>
</reference>
<dbReference type="Gene3D" id="1.10.10.10">
    <property type="entry name" value="Winged helix-like DNA-binding domain superfamily/Winged helix DNA-binding domain"/>
    <property type="match status" value="1"/>
</dbReference>
<evidence type="ECO:0000256" key="1">
    <source>
        <dbReference type="ARBA" id="ARBA00023015"/>
    </source>
</evidence>
<dbReference type="PANTHER" id="PTHR30136:SF24">
    <property type="entry name" value="HTH-TYPE TRANSCRIPTIONAL REPRESSOR ALLR"/>
    <property type="match status" value="1"/>
</dbReference>
<accession>A0A916T921</accession>
<dbReference type="PROSITE" id="PS51077">
    <property type="entry name" value="HTH_ICLR"/>
    <property type="match status" value="1"/>
</dbReference>
<name>A0A916T921_9HYPH</name>
<feature type="region of interest" description="Disordered" evidence="4">
    <location>
        <begin position="241"/>
        <end position="262"/>
    </location>
</feature>
<dbReference type="RefSeq" id="WP_209003266.1">
    <property type="nucleotide sequence ID" value="NZ_BMFA01000001.1"/>
</dbReference>
<dbReference type="GO" id="GO:0045892">
    <property type="term" value="P:negative regulation of DNA-templated transcription"/>
    <property type="evidence" value="ECO:0007669"/>
    <property type="project" value="TreeGrafter"/>
</dbReference>
<dbReference type="InterPro" id="IPR036390">
    <property type="entry name" value="WH_DNA-bd_sf"/>
</dbReference>
<gene>
    <name evidence="7" type="ORF">GCM10011316_05490</name>
</gene>
<dbReference type="InterPro" id="IPR014757">
    <property type="entry name" value="Tscrpt_reg_IclR_C"/>
</dbReference>
<dbReference type="Proteomes" id="UP000605148">
    <property type="component" value="Unassembled WGS sequence"/>
</dbReference>
<dbReference type="EMBL" id="BMFA01000001">
    <property type="protein sequence ID" value="GGB36238.1"/>
    <property type="molecule type" value="Genomic_DNA"/>
</dbReference>
<dbReference type="SMART" id="SM00346">
    <property type="entry name" value="HTH_ICLR"/>
    <property type="match status" value="1"/>
</dbReference>
<dbReference type="Gene3D" id="3.30.450.40">
    <property type="match status" value="2"/>
</dbReference>
<evidence type="ECO:0000256" key="3">
    <source>
        <dbReference type="ARBA" id="ARBA00023163"/>
    </source>
</evidence>
<evidence type="ECO:0008006" key="9">
    <source>
        <dbReference type="Google" id="ProtNLM"/>
    </source>
</evidence>
<evidence type="ECO:0000313" key="7">
    <source>
        <dbReference type="EMBL" id="GGB36238.1"/>
    </source>
</evidence>
<reference evidence="7" key="1">
    <citation type="journal article" date="2014" name="Int. J. Syst. Evol. Microbiol.">
        <title>Complete genome sequence of Corynebacterium casei LMG S-19264T (=DSM 44701T), isolated from a smear-ripened cheese.</title>
        <authorList>
            <consortium name="US DOE Joint Genome Institute (JGI-PGF)"/>
            <person name="Walter F."/>
            <person name="Albersmeier A."/>
            <person name="Kalinowski J."/>
            <person name="Ruckert C."/>
        </authorList>
    </citation>
    <scope>NUCLEOTIDE SEQUENCE</scope>
    <source>
        <strain evidence="7">CGMCC 1.12426</strain>
    </source>
</reference>
<evidence type="ECO:0000259" key="5">
    <source>
        <dbReference type="PROSITE" id="PS51077"/>
    </source>
</evidence>
<dbReference type="GO" id="GO:0003677">
    <property type="term" value="F:DNA binding"/>
    <property type="evidence" value="ECO:0007669"/>
    <property type="project" value="UniProtKB-KW"/>
</dbReference>
<dbReference type="SUPFAM" id="SSF55781">
    <property type="entry name" value="GAF domain-like"/>
    <property type="match status" value="1"/>
</dbReference>
<keyword evidence="1" id="KW-0805">Transcription regulation</keyword>
<evidence type="ECO:0000256" key="2">
    <source>
        <dbReference type="ARBA" id="ARBA00023125"/>
    </source>
</evidence>
<dbReference type="PANTHER" id="PTHR30136">
    <property type="entry name" value="HELIX-TURN-HELIX TRANSCRIPTIONAL REGULATOR, ICLR FAMILY"/>
    <property type="match status" value="1"/>
</dbReference>
<dbReference type="InterPro" id="IPR050707">
    <property type="entry name" value="HTH_MetabolicPath_Reg"/>
</dbReference>
<dbReference type="SUPFAM" id="SSF46785">
    <property type="entry name" value="Winged helix' DNA-binding domain"/>
    <property type="match status" value="1"/>
</dbReference>
<dbReference type="InterPro" id="IPR005471">
    <property type="entry name" value="Tscrpt_reg_IclR_N"/>
</dbReference>
<dbReference type="PROSITE" id="PS51078">
    <property type="entry name" value="ICLR_ED"/>
    <property type="match status" value="1"/>
</dbReference>
<dbReference type="InterPro" id="IPR029016">
    <property type="entry name" value="GAF-like_dom_sf"/>
</dbReference>